<dbReference type="Pfam" id="PF26049">
    <property type="entry name" value="RLMG_N"/>
    <property type="match status" value="1"/>
</dbReference>
<dbReference type="GO" id="GO:0032259">
    <property type="term" value="P:methylation"/>
    <property type="evidence" value="ECO:0007669"/>
    <property type="project" value="UniProtKB-KW"/>
</dbReference>
<proteinExistence type="predicted"/>
<evidence type="ECO:0000256" key="4">
    <source>
        <dbReference type="ARBA" id="ARBA00022679"/>
    </source>
</evidence>
<dbReference type="PANTHER" id="PTHR47816:SF5">
    <property type="entry name" value="RIBOSOMAL RNA LARGE SUBUNIT METHYLTRANSFERASE G"/>
    <property type="match status" value="1"/>
</dbReference>
<dbReference type="Pfam" id="PF05175">
    <property type="entry name" value="MTS"/>
    <property type="match status" value="1"/>
</dbReference>
<name>A0ABZ2PEX3_9NOCA</name>
<evidence type="ECO:0000313" key="8">
    <source>
        <dbReference type="Proteomes" id="UP001432000"/>
    </source>
</evidence>
<dbReference type="InterPro" id="IPR029063">
    <property type="entry name" value="SAM-dependent_MTases_sf"/>
</dbReference>
<dbReference type="EMBL" id="CP147846">
    <property type="protein sequence ID" value="WXG66487.1"/>
    <property type="molecule type" value="Genomic_DNA"/>
</dbReference>
<evidence type="ECO:0000259" key="6">
    <source>
        <dbReference type="Pfam" id="PF26049"/>
    </source>
</evidence>
<dbReference type="InterPro" id="IPR001091">
    <property type="entry name" value="RM_Methyltransferase"/>
</dbReference>
<organism evidence="7 8">
    <name type="scientific">Rhodococcus sovatensis</name>
    <dbReference type="NCBI Taxonomy" id="1805840"/>
    <lineage>
        <taxon>Bacteria</taxon>
        <taxon>Bacillati</taxon>
        <taxon>Actinomycetota</taxon>
        <taxon>Actinomycetes</taxon>
        <taxon>Mycobacteriales</taxon>
        <taxon>Nocardiaceae</taxon>
        <taxon>Rhodococcus</taxon>
    </lineage>
</organism>
<dbReference type="CDD" id="cd02440">
    <property type="entry name" value="AdoMet_MTases"/>
    <property type="match status" value="1"/>
</dbReference>
<dbReference type="SUPFAM" id="SSF53335">
    <property type="entry name" value="S-adenosyl-L-methionine-dependent methyltransferases"/>
    <property type="match status" value="1"/>
</dbReference>
<sequence length="373" mass="39151">MPDLETVLAGLRRRPDAEAANLFAVDAADRLILDAVSEAIPDLETRTIAVIGDRYGALTLGLAARHGVTGVRVHQDSYTGEIALSHNAVDAGLSGVFEHRGLDETLLDGVNIVLMQLPRSLAELTDIAETIALFAAPDVQVFAGGRDKHMTPAMNSVLGASFESVSAGRGRQKARVLRAALPVRPQSPTYPVTAVLGDVDLTVVAYGAVFAGAKLDIGTRYLGGFEKKMMPGAGQIVDLGCGTGILACLLARARPDATVHATDRSAAAVASARATAAANGLDIEVSRDDAMSTYPQSSVDLIVCNPPFHEGASLHTGSAEKLFEAARRVLKPGGEMWTVYNSHLNYRRALADTVGPTAVAGKNSKFTVTRSVV</sequence>
<feature type="domain" description="RlmG N-terminal" evidence="6">
    <location>
        <begin position="10"/>
        <end position="179"/>
    </location>
</feature>
<dbReference type="InterPro" id="IPR058679">
    <property type="entry name" value="RlmG_N"/>
</dbReference>
<keyword evidence="8" id="KW-1185">Reference proteome</keyword>
<gene>
    <name evidence="7" type="ORF">WDS16_14365</name>
</gene>
<dbReference type="PRINTS" id="PR00508">
    <property type="entry name" value="S21N4MTFRASE"/>
</dbReference>
<keyword evidence="1" id="KW-0963">Cytoplasm</keyword>
<dbReference type="InterPro" id="IPR046977">
    <property type="entry name" value="RsmC/RlmG"/>
</dbReference>
<dbReference type="InterPro" id="IPR007848">
    <property type="entry name" value="Small_mtfrase_dom"/>
</dbReference>
<dbReference type="GO" id="GO:0008168">
    <property type="term" value="F:methyltransferase activity"/>
    <property type="evidence" value="ECO:0007669"/>
    <property type="project" value="UniProtKB-KW"/>
</dbReference>
<reference evidence="7 8" key="1">
    <citation type="submission" date="2024-03" db="EMBL/GenBank/DDBJ databases">
        <title>Natural products discovery in diverse microorganisms through a two-stage MS feature dereplication strategy.</title>
        <authorList>
            <person name="Zhang R."/>
        </authorList>
    </citation>
    <scope>NUCLEOTIDE SEQUENCE [LARGE SCALE GENOMIC DNA]</scope>
    <source>
        <strain evidence="7 8">18930</strain>
    </source>
</reference>
<feature type="domain" description="Methyltransferase small" evidence="5">
    <location>
        <begin position="201"/>
        <end position="369"/>
    </location>
</feature>
<evidence type="ECO:0000313" key="7">
    <source>
        <dbReference type="EMBL" id="WXG66487.1"/>
    </source>
</evidence>
<dbReference type="Proteomes" id="UP001432000">
    <property type="component" value="Chromosome"/>
</dbReference>
<evidence type="ECO:0000256" key="3">
    <source>
        <dbReference type="ARBA" id="ARBA00022603"/>
    </source>
</evidence>
<keyword evidence="4" id="KW-0808">Transferase</keyword>
<dbReference type="PROSITE" id="PS00092">
    <property type="entry name" value="N6_MTASE"/>
    <property type="match status" value="1"/>
</dbReference>
<evidence type="ECO:0000256" key="2">
    <source>
        <dbReference type="ARBA" id="ARBA00022552"/>
    </source>
</evidence>
<keyword evidence="3 7" id="KW-0489">Methyltransferase</keyword>
<dbReference type="InterPro" id="IPR002052">
    <property type="entry name" value="DNA_methylase_N6_adenine_CS"/>
</dbReference>
<evidence type="ECO:0000256" key="1">
    <source>
        <dbReference type="ARBA" id="ARBA00022490"/>
    </source>
</evidence>
<dbReference type="RefSeq" id="WP_338885933.1">
    <property type="nucleotide sequence ID" value="NZ_CP147846.1"/>
</dbReference>
<protein>
    <submittedName>
        <fullName evidence="7">Methyltransferase</fullName>
    </submittedName>
</protein>
<keyword evidence="2" id="KW-0698">rRNA processing</keyword>
<dbReference type="Gene3D" id="3.40.50.150">
    <property type="entry name" value="Vaccinia Virus protein VP39"/>
    <property type="match status" value="2"/>
</dbReference>
<dbReference type="PANTHER" id="PTHR47816">
    <property type="entry name" value="RIBOSOMAL RNA SMALL SUBUNIT METHYLTRANSFERASE C"/>
    <property type="match status" value="1"/>
</dbReference>
<evidence type="ECO:0000259" key="5">
    <source>
        <dbReference type="Pfam" id="PF05175"/>
    </source>
</evidence>
<accession>A0ABZ2PEX3</accession>